<dbReference type="SUPFAM" id="SSF48498">
    <property type="entry name" value="Tetracyclin repressor-like, C-terminal domain"/>
    <property type="match status" value="1"/>
</dbReference>
<reference evidence="6 7" key="1">
    <citation type="submission" date="2019-03" db="EMBL/GenBank/DDBJ databases">
        <title>Genomic Encyclopedia of Type Strains, Phase IV (KMG-IV): sequencing the most valuable type-strain genomes for metagenomic binning, comparative biology and taxonomic classification.</title>
        <authorList>
            <person name="Goeker M."/>
        </authorList>
    </citation>
    <scope>NUCLEOTIDE SEQUENCE [LARGE SCALE GENOMIC DNA]</scope>
    <source>
        <strain evidence="6 7">DSM 45765</strain>
    </source>
</reference>
<evidence type="ECO:0000256" key="2">
    <source>
        <dbReference type="ARBA" id="ARBA00023125"/>
    </source>
</evidence>
<dbReference type="Pfam" id="PF21993">
    <property type="entry name" value="TetR_C_13_2"/>
    <property type="match status" value="1"/>
</dbReference>
<dbReference type="PANTHER" id="PTHR47506:SF3">
    <property type="entry name" value="HTH-TYPE TRANSCRIPTIONAL REGULATOR LMRA"/>
    <property type="match status" value="1"/>
</dbReference>
<dbReference type="Proteomes" id="UP000294911">
    <property type="component" value="Unassembled WGS sequence"/>
</dbReference>
<evidence type="ECO:0000259" key="5">
    <source>
        <dbReference type="Pfam" id="PF21993"/>
    </source>
</evidence>
<proteinExistence type="predicted"/>
<dbReference type="RefSeq" id="WP_207894438.1">
    <property type="nucleotide sequence ID" value="NZ_SLXQ01000001.1"/>
</dbReference>
<dbReference type="AlphaFoldDB" id="A0A4R2R2T9"/>
<organism evidence="6 7">
    <name type="scientific">Tamaricihabitans halophyticus</name>
    <dbReference type="NCBI Taxonomy" id="1262583"/>
    <lineage>
        <taxon>Bacteria</taxon>
        <taxon>Bacillati</taxon>
        <taxon>Actinomycetota</taxon>
        <taxon>Actinomycetes</taxon>
        <taxon>Pseudonocardiales</taxon>
        <taxon>Pseudonocardiaceae</taxon>
        <taxon>Tamaricihabitans</taxon>
    </lineage>
</organism>
<dbReference type="SUPFAM" id="SSF46689">
    <property type="entry name" value="Homeodomain-like"/>
    <property type="match status" value="1"/>
</dbReference>
<comment type="caution">
    <text evidence="6">The sequence shown here is derived from an EMBL/GenBank/DDBJ whole genome shotgun (WGS) entry which is preliminary data.</text>
</comment>
<feature type="domain" description="HTH tetR-type" evidence="4">
    <location>
        <begin position="3"/>
        <end position="43"/>
    </location>
</feature>
<gene>
    <name evidence="6" type="ORF">EV191_1011032</name>
</gene>
<dbReference type="EMBL" id="SLXQ01000001">
    <property type="protein sequence ID" value="TCP57080.1"/>
    <property type="molecule type" value="Genomic_DNA"/>
</dbReference>
<dbReference type="InterPro" id="IPR009057">
    <property type="entry name" value="Homeodomain-like_sf"/>
</dbReference>
<feature type="domain" description="Transcriptional regulator LmrA/YxaF-like C-terminal" evidence="5">
    <location>
        <begin position="69"/>
        <end position="169"/>
    </location>
</feature>
<name>A0A4R2R2T9_9PSEU</name>
<sequence>MLAGSKLFRRNGYTGTGMKQIVAEASAPFGSLYHFFPGGKEDLGDQVIRNSGRLYGQLVDAFFDPAPDPETAVRDAFAGAATTLRETDFADACPIATIALEVSSTNENLRRACAEVFEEWIGTLAARFSAAGIAQDRARELAVSLICGLEGAFVLSRALRDTKPVEIAGASAAAEVRAALAAGL</sequence>
<evidence type="ECO:0000259" key="4">
    <source>
        <dbReference type="Pfam" id="PF00440"/>
    </source>
</evidence>
<dbReference type="InterPro" id="IPR054156">
    <property type="entry name" value="YxaF_TetR_C"/>
</dbReference>
<evidence type="ECO:0000256" key="1">
    <source>
        <dbReference type="ARBA" id="ARBA00023015"/>
    </source>
</evidence>
<keyword evidence="1" id="KW-0805">Transcription regulation</keyword>
<keyword evidence="2" id="KW-0238">DNA-binding</keyword>
<dbReference type="InterPro" id="IPR036271">
    <property type="entry name" value="Tet_transcr_reg_TetR-rel_C_sf"/>
</dbReference>
<evidence type="ECO:0000313" key="6">
    <source>
        <dbReference type="EMBL" id="TCP57080.1"/>
    </source>
</evidence>
<dbReference type="PANTHER" id="PTHR47506">
    <property type="entry name" value="TRANSCRIPTIONAL REGULATORY PROTEIN"/>
    <property type="match status" value="1"/>
</dbReference>
<keyword evidence="3" id="KW-0804">Transcription</keyword>
<evidence type="ECO:0000313" key="7">
    <source>
        <dbReference type="Proteomes" id="UP000294911"/>
    </source>
</evidence>
<protein>
    <submittedName>
        <fullName evidence="6">TetR family transcriptional regulator</fullName>
    </submittedName>
</protein>
<dbReference type="Gene3D" id="1.10.357.10">
    <property type="entry name" value="Tetracycline Repressor, domain 2"/>
    <property type="match status" value="1"/>
</dbReference>
<evidence type="ECO:0000256" key="3">
    <source>
        <dbReference type="ARBA" id="ARBA00023163"/>
    </source>
</evidence>
<accession>A0A4R2R2T9</accession>
<keyword evidence="7" id="KW-1185">Reference proteome</keyword>
<dbReference type="Pfam" id="PF00440">
    <property type="entry name" value="TetR_N"/>
    <property type="match status" value="1"/>
</dbReference>
<dbReference type="InterPro" id="IPR001647">
    <property type="entry name" value="HTH_TetR"/>
</dbReference>
<dbReference type="GO" id="GO:0003677">
    <property type="term" value="F:DNA binding"/>
    <property type="evidence" value="ECO:0007669"/>
    <property type="project" value="UniProtKB-KW"/>
</dbReference>